<dbReference type="AlphaFoldDB" id="A0A5C3KUF5"/>
<dbReference type="EMBL" id="ML210207">
    <property type="protein sequence ID" value="TFK24054.1"/>
    <property type="molecule type" value="Genomic_DNA"/>
</dbReference>
<keyword evidence="2" id="KW-1185">Reference proteome</keyword>
<protein>
    <submittedName>
        <fullName evidence="1">Uncharacterized protein</fullName>
    </submittedName>
</protein>
<accession>A0A5C3KUF5</accession>
<gene>
    <name evidence="1" type="ORF">FA15DRAFT_742925</name>
</gene>
<dbReference type="Proteomes" id="UP000307440">
    <property type="component" value="Unassembled WGS sequence"/>
</dbReference>
<name>A0A5C3KUF5_COPMA</name>
<organism evidence="1 2">
    <name type="scientific">Coprinopsis marcescibilis</name>
    <name type="common">Agaric fungus</name>
    <name type="synonym">Psathyrella marcescibilis</name>
    <dbReference type="NCBI Taxonomy" id="230819"/>
    <lineage>
        <taxon>Eukaryota</taxon>
        <taxon>Fungi</taxon>
        <taxon>Dikarya</taxon>
        <taxon>Basidiomycota</taxon>
        <taxon>Agaricomycotina</taxon>
        <taxon>Agaricomycetes</taxon>
        <taxon>Agaricomycetidae</taxon>
        <taxon>Agaricales</taxon>
        <taxon>Agaricineae</taxon>
        <taxon>Psathyrellaceae</taxon>
        <taxon>Coprinopsis</taxon>
    </lineage>
</organism>
<evidence type="ECO:0000313" key="2">
    <source>
        <dbReference type="Proteomes" id="UP000307440"/>
    </source>
</evidence>
<sequence>MESGHLFPESLKEQTVEARDHRSFTEFQCPGHSCTAETVLLSGKYYLLLDSWLTSSGVHIKQHLHVNRTTPIDTHSRDTGHKGRLKASGDLIEYRLRFLRPYIGVRGAQESVAFKTTCLLGTCISLKPCTSLLPSSSTLPATYPSFQTLRPGDSSFRMSRKLFGNRAHTMLFSNDMNDVAYLGSMTLRMKAEAFLNRSQD</sequence>
<proteinExistence type="predicted"/>
<reference evidence="1 2" key="1">
    <citation type="journal article" date="2019" name="Nat. Ecol. Evol.">
        <title>Megaphylogeny resolves global patterns of mushroom evolution.</title>
        <authorList>
            <person name="Varga T."/>
            <person name="Krizsan K."/>
            <person name="Foldi C."/>
            <person name="Dima B."/>
            <person name="Sanchez-Garcia M."/>
            <person name="Sanchez-Ramirez S."/>
            <person name="Szollosi G.J."/>
            <person name="Szarkandi J.G."/>
            <person name="Papp V."/>
            <person name="Albert L."/>
            <person name="Andreopoulos W."/>
            <person name="Angelini C."/>
            <person name="Antonin V."/>
            <person name="Barry K.W."/>
            <person name="Bougher N.L."/>
            <person name="Buchanan P."/>
            <person name="Buyck B."/>
            <person name="Bense V."/>
            <person name="Catcheside P."/>
            <person name="Chovatia M."/>
            <person name="Cooper J."/>
            <person name="Damon W."/>
            <person name="Desjardin D."/>
            <person name="Finy P."/>
            <person name="Geml J."/>
            <person name="Haridas S."/>
            <person name="Hughes K."/>
            <person name="Justo A."/>
            <person name="Karasinski D."/>
            <person name="Kautmanova I."/>
            <person name="Kiss B."/>
            <person name="Kocsube S."/>
            <person name="Kotiranta H."/>
            <person name="LaButti K.M."/>
            <person name="Lechner B.E."/>
            <person name="Liimatainen K."/>
            <person name="Lipzen A."/>
            <person name="Lukacs Z."/>
            <person name="Mihaltcheva S."/>
            <person name="Morgado L.N."/>
            <person name="Niskanen T."/>
            <person name="Noordeloos M.E."/>
            <person name="Ohm R.A."/>
            <person name="Ortiz-Santana B."/>
            <person name="Ovrebo C."/>
            <person name="Racz N."/>
            <person name="Riley R."/>
            <person name="Savchenko A."/>
            <person name="Shiryaev A."/>
            <person name="Soop K."/>
            <person name="Spirin V."/>
            <person name="Szebenyi C."/>
            <person name="Tomsovsky M."/>
            <person name="Tulloss R.E."/>
            <person name="Uehling J."/>
            <person name="Grigoriev I.V."/>
            <person name="Vagvolgyi C."/>
            <person name="Papp T."/>
            <person name="Martin F.M."/>
            <person name="Miettinen O."/>
            <person name="Hibbett D.S."/>
            <person name="Nagy L.G."/>
        </authorList>
    </citation>
    <scope>NUCLEOTIDE SEQUENCE [LARGE SCALE GENOMIC DNA]</scope>
    <source>
        <strain evidence="1 2">CBS 121175</strain>
    </source>
</reference>
<evidence type="ECO:0000313" key="1">
    <source>
        <dbReference type="EMBL" id="TFK24054.1"/>
    </source>
</evidence>